<protein>
    <submittedName>
        <fullName evidence="2">Uncharacterized protein</fullName>
    </submittedName>
</protein>
<proteinExistence type="predicted"/>
<evidence type="ECO:0000313" key="2">
    <source>
        <dbReference type="EMBL" id="KAK9160916.1"/>
    </source>
</evidence>
<organism evidence="2 3">
    <name type="scientific">Stephania yunnanensis</name>
    <dbReference type="NCBI Taxonomy" id="152371"/>
    <lineage>
        <taxon>Eukaryota</taxon>
        <taxon>Viridiplantae</taxon>
        <taxon>Streptophyta</taxon>
        <taxon>Embryophyta</taxon>
        <taxon>Tracheophyta</taxon>
        <taxon>Spermatophyta</taxon>
        <taxon>Magnoliopsida</taxon>
        <taxon>Ranunculales</taxon>
        <taxon>Menispermaceae</taxon>
        <taxon>Menispermoideae</taxon>
        <taxon>Cissampelideae</taxon>
        <taxon>Stephania</taxon>
    </lineage>
</organism>
<gene>
    <name evidence="2" type="ORF">Syun_007257</name>
</gene>
<keyword evidence="3" id="KW-1185">Reference proteome</keyword>
<feature type="region of interest" description="Disordered" evidence="1">
    <location>
        <begin position="122"/>
        <end position="195"/>
    </location>
</feature>
<evidence type="ECO:0000313" key="3">
    <source>
        <dbReference type="Proteomes" id="UP001420932"/>
    </source>
</evidence>
<dbReference type="EMBL" id="JBBNAF010000003">
    <property type="protein sequence ID" value="KAK9160916.1"/>
    <property type="molecule type" value="Genomic_DNA"/>
</dbReference>
<reference evidence="2 3" key="1">
    <citation type="submission" date="2024-01" db="EMBL/GenBank/DDBJ databases">
        <title>Genome assemblies of Stephania.</title>
        <authorList>
            <person name="Yang L."/>
        </authorList>
    </citation>
    <scope>NUCLEOTIDE SEQUENCE [LARGE SCALE GENOMIC DNA]</scope>
    <source>
        <strain evidence="2">YNDBR</strain>
        <tissue evidence="2">Leaf</tissue>
    </source>
</reference>
<evidence type="ECO:0000256" key="1">
    <source>
        <dbReference type="SAM" id="MobiDB-lite"/>
    </source>
</evidence>
<dbReference type="AlphaFoldDB" id="A0AAP0Q281"/>
<name>A0AAP0Q281_9MAGN</name>
<dbReference type="Proteomes" id="UP001420932">
    <property type="component" value="Unassembled WGS sequence"/>
</dbReference>
<feature type="compositionally biased region" description="Basic residues" evidence="1">
    <location>
        <begin position="160"/>
        <end position="179"/>
    </location>
</feature>
<accession>A0AAP0Q281</accession>
<sequence length="195" mass="21477">MLDAPEPLLVEPAPPLVGPRAAAARTLFRSWSDPSRRWLDAAPPLHAPCSAPGRSRAAVVVIVCVVTQMNYLNKHIHISHPFFRTPIFDPPTFNLCASLGHCDRYIEVEGARGRIRYVVSKGMGRTKRQSGRSPTIGRGGRGGKSREGSTVASRVEAAAPKRKRPASSNVRRKWIRKIHNPNANGPRHPMRVTCN</sequence>
<comment type="caution">
    <text evidence="2">The sequence shown here is derived from an EMBL/GenBank/DDBJ whole genome shotgun (WGS) entry which is preliminary data.</text>
</comment>